<dbReference type="EMBL" id="LFZX01000078">
    <property type="protein sequence ID" value="KNC67308.1"/>
    <property type="molecule type" value="Genomic_DNA"/>
</dbReference>
<sequence>MLQDYYHNYDKANGYERLLFRSGRGLQSRELNDLQSQVRHQVKGIADVLLKDGDLVSGDDVVIDAVSGEVQLSTAQVYLDGHIRDIPAATFTIALQGGVDIGVWLTHSVVTETEDPSLRDPAVNALNYDEPGAARLQQHCQWGLREDALAEDNAFYPVHRIEDGVLIIKQAPPQLDAVTQALARYDREANGGSYVVEGMALSYRDREADQQVFSLQEGKAHIQGYEVAFDTARSTAFDWDPDIGTVREEPKAFISVPASDDGARSMRVDLDFFPVKAVEEVNVSIEKSAILTRAQLAGGEDLLPDESVLEILSVTQGETTFVAGVDFLFLRNHISWQLSGEEPAPGSQFEVRYRFRTQVAIEHDEFGFTLQKQQPQGELVENALITVDYQWYRPRIDLVVLDRFGQLKRIKGQPAHQLPVAPKVPANHLPLAQVSQSWFTDQAPEIENLAVRAVSMSELEQMQSQISDLYQLLAIERLRNDANSEESASKFGVFVDPFIDDDMRDAGIEQTAAIVDGELILPLSADIVELPLPSGNVLTLPYELEDVLAQTKQTGSMKVNPYQAVEPIPATVRLTPSVDHWTQTSRSWTSPITRRFDIGRGLRRLTRTRTSTQVLSRTTRQAQFMRSRWVNFTISGFGPQETLERVTFDGISVQAQEV</sequence>
<dbReference type="AlphaFoldDB" id="A0A0L0ETV1"/>
<proteinExistence type="predicted"/>
<name>A0A0L0ETV1_9GAMM</name>
<dbReference type="InterPro" id="IPR032096">
    <property type="entry name" value="DUF4815"/>
</dbReference>
<evidence type="ECO:0000259" key="1">
    <source>
        <dbReference type="Pfam" id="PF16075"/>
    </source>
</evidence>
<evidence type="ECO:0000313" key="2">
    <source>
        <dbReference type="EMBL" id="KNC67308.1"/>
    </source>
</evidence>
<comment type="caution">
    <text evidence="2">The sequence shown here is derived from an EMBL/GenBank/DDBJ whole genome shotgun (WGS) entry which is preliminary data.</text>
</comment>
<reference evidence="3" key="1">
    <citation type="submission" date="2015-07" db="EMBL/GenBank/DDBJ databases">
        <title>Draft genome sequence of a Pseudoalteromonas rubra strain, OCN096, isolated from Kaneohe Bay, Oahu, Hawaii.</title>
        <authorList>
            <person name="Beurmann S."/>
            <person name="Ushijima B."/>
            <person name="Belcaid M."/>
            <person name="Callahan S.M."/>
            <person name="Aeby G.S."/>
        </authorList>
    </citation>
    <scope>NUCLEOTIDE SEQUENCE [LARGE SCALE GENOMIC DNA]</scope>
    <source>
        <strain evidence="3">OCN096</strain>
    </source>
</reference>
<dbReference type="Pfam" id="PF16075">
    <property type="entry name" value="DUF4815"/>
    <property type="match status" value="1"/>
</dbReference>
<gene>
    <name evidence="2" type="ORF">AC626_11630</name>
</gene>
<evidence type="ECO:0000313" key="3">
    <source>
        <dbReference type="Proteomes" id="UP000036850"/>
    </source>
</evidence>
<feature type="domain" description="DUF4815" evidence="1">
    <location>
        <begin position="6"/>
        <end position="588"/>
    </location>
</feature>
<dbReference type="OrthoDB" id="2463879at2"/>
<protein>
    <submittedName>
        <fullName evidence="2">Phage related protein</fullName>
    </submittedName>
</protein>
<dbReference type="PATRIC" id="fig|43658.6.peg.346"/>
<dbReference type="Proteomes" id="UP000036850">
    <property type="component" value="Unassembled WGS sequence"/>
</dbReference>
<accession>A0A0L0ETV1</accession>
<organism evidence="2 3">
    <name type="scientific">Pseudoalteromonas rubra</name>
    <dbReference type="NCBI Taxonomy" id="43658"/>
    <lineage>
        <taxon>Bacteria</taxon>
        <taxon>Pseudomonadati</taxon>
        <taxon>Pseudomonadota</taxon>
        <taxon>Gammaproteobacteria</taxon>
        <taxon>Alteromonadales</taxon>
        <taxon>Pseudoalteromonadaceae</taxon>
        <taxon>Pseudoalteromonas</taxon>
    </lineage>
</organism>